<keyword evidence="10" id="KW-0393">Immunoglobulin domain</keyword>
<dbReference type="GO" id="GO:0070062">
    <property type="term" value="C:extracellular exosome"/>
    <property type="evidence" value="ECO:0007669"/>
    <property type="project" value="TreeGrafter"/>
</dbReference>
<keyword evidence="14" id="KW-1133">Transmembrane helix</keyword>
<evidence type="ECO:0000256" key="11">
    <source>
        <dbReference type="ARBA" id="ARBA00023768"/>
    </source>
</evidence>
<keyword evidence="9" id="KW-0325">Glycoprotein</keyword>
<evidence type="ECO:0000259" key="16">
    <source>
        <dbReference type="PROSITE" id="PS50835"/>
    </source>
</evidence>
<organism evidence="17 21">
    <name type="scientific">Hipposideros armiger</name>
    <name type="common">Great Himalayan leaf-nosed bat</name>
    <dbReference type="NCBI Taxonomy" id="186990"/>
    <lineage>
        <taxon>Eukaryota</taxon>
        <taxon>Metazoa</taxon>
        <taxon>Chordata</taxon>
        <taxon>Craniata</taxon>
        <taxon>Vertebrata</taxon>
        <taxon>Euteleostomi</taxon>
        <taxon>Mammalia</taxon>
        <taxon>Eutheria</taxon>
        <taxon>Laurasiatheria</taxon>
        <taxon>Chiroptera</taxon>
        <taxon>Yinpterochiroptera</taxon>
        <taxon>Rhinolophoidea</taxon>
        <taxon>Hipposideridae</taxon>
        <taxon>Hipposideros</taxon>
    </lineage>
</organism>
<dbReference type="FunFam" id="2.60.40.10:FF:000387">
    <property type="entry name" value="Neuroplastin b"/>
    <property type="match status" value="1"/>
</dbReference>
<evidence type="ECO:0000256" key="3">
    <source>
        <dbReference type="ARBA" id="ARBA00022734"/>
    </source>
</evidence>
<feature type="signal peptide" evidence="15">
    <location>
        <begin position="1"/>
        <end position="21"/>
    </location>
</feature>
<dbReference type="GO" id="GO:0016323">
    <property type="term" value="C:basolateral plasma membrane"/>
    <property type="evidence" value="ECO:0007669"/>
    <property type="project" value="UniProtKB-SubCell"/>
</dbReference>
<dbReference type="RefSeq" id="XP_019513011.1">
    <property type="nucleotide sequence ID" value="XM_019657466.1"/>
</dbReference>
<dbReference type="SMART" id="SM00408">
    <property type="entry name" value="IGc2"/>
    <property type="match status" value="1"/>
</dbReference>
<feature type="region of interest" description="Disordered" evidence="13">
    <location>
        <begin position="237"/>
        <end position="269"/>
    </location>
</feature>
<evidence type="ECO:0000313" key="21">
    <source>
        <dbReference type="RefSeq" id="XP_019513011.1"/>
    </source>
</evidence>
<dbReference type="Pfam" id="PF13927">
    <property type="entry name" value="Ig_3"/>
    <property type="match status" value="1"/>
</dbReference>
<keyword evidence="5" id="KW-0465">Mannose-binding</keyword>
<evidence type="ECO:0000256" key="4">
    <source>
        <dbReference type="ARBA" id="ARBA00022824"/>
    </source>
</evidence>
<evidence type="ECO:0000256" key="13">
    <source>
        <dbReference type="SAM" id="MobiDB-lite"/>
    </source>
</evidence>
<evidence type="ECO:0000256" key="7">
    <source>
        <dbReference type="ARBA" id="ARBA00023157"/>
    </source>
</evidence>
<feature type="chain" id="PRO_5044664772" description="Basigin" evidence="15">
    <location>
        <begin position="22"/>
        <end position="269"/>
    </location>
</feature>
<dbReference type="GO" id="GO:0005789">
    <property type="term" value="C:endoplasmic reticulum membrane"/>
    <property type="evidence" value="ECO:0007669"/>
    <property type="project" value="UniProtKB-SubCell"/>
</dbReference>
<keyword evidence="15" id="KW-0732">Signal</keyword>
<keyword evidence="3" id="KW-0430">Lectin</keyword>
<dbReference type="GO" id="GO:0019903">
    <property type="term" value="F:protein phosphatase binding"/>
    <property type="evidence" value="ECO:0007669"/>
    <property type="project" value="TreeGrafter"/>
</dbReference>
<dbReference type="KEGG" id="hai:109390655"/>
<comment type="subcellular location">
    <subcellularLocation>
        <location evidence="11">Basolateral cell membrane</location>
        <topology evidence="11">Single-pass type I membrane protein</topology>
    </subcellularLocation>
    <subcellularLocation>
        <location evidence="1">Endoplasmic reticulum membrane</location>
        <topology evidence="1">Single-pass type I membrane protein</topology>
    </subcellularLocation>
</comment>
<dbReference type="PANTHER" id="PTHR46958:SF1">
    <property type="entry name" value="B-CELL RECEPTOR CD22"/>
    <property type="match status" value="1"/>
</dbReference>
<dbReference type="RefSeq" id="XP_019513009.1">
    <property type="nucleotide sequence ID" value="XM_019657464.1"/>
</dbReference>
<keyword evidence="4" id="KW-0256">Endoplasmic reticulum</keyword>
<dbReference type="GO" id="GO:0055037">
    <property type="term" value="C:recycling endosome"/>
    <property type="evidence" value="ECO:0007669"/>
    <property type="project" value="TreeGrafter"/>
</dbReference>
<dbReference type="RefSeq" id="XP_019513007.1">
    <property type="nucleotide sequence ID" value="XM_019657462.1"/>
</dbReference>
<dbReference type="AlphaFoldDB" id="A0A8B7SI35"/>
<dbReference type="InterPro" id="IPR013783">
    <property type="entry name" value="Ig-like_fold"/>
</dbReference>
<protein>
    <recommendedName>
        <fullName evidence="12">Basigin</fullName>
    </recommendedName>
</protein>
<dbReference type="PRINTS" id="PR01856">
    <property type="entry name" value="BASIGIN"/>
</dbReference>
<evidence type="ECO:0000256" key="1">
    <source>
        <dbReference type="ARBA" id="ARBA00004115"/>
    </source>
</evidence>
<dbReference type="SUPFAM" id="SSF48726">
    <property type="entry name" value="Immunoglobulin"/>
    <property type="match status" value="1"/>
</dbReference>
<evidence type="ECO:0000256" key="15">
    <source>
        <dbReference type="SAM" id="SignalP"/>
    </source>
</evidence>
<evidence type="ECO:0000313" key="19">
    <source>
        <dbReference type="RefSeq" id="XP_019513009.1"/>
    </source>
</evidence>
<dbReference type="PROSITE" id="PS50835">
    <property type="entry name" value="IG_LIKE"/>
    <property type="match status" value="1"/>
</dbReference>
<sequence length="269" mass="29612">MAKALFVVLGLALLNADRGSGAESRISTSIVDVGSKTHLTCTLNDSNTEILGHRWMKGDKVLHEDKLSDLKMEYEVDIDERAGQYFCVFLPEPVGRTSVNVAGPPKVNAVKKSEQATEGEEVVLICKSASFPPVTNWVWYKISGAGDQVLTNNSQNKVFVVSMETKTELHIRDLDLKLDSGQYVCNGTSAEGTEQAFITLRVRSHLAALWPFLGIVAEVLVLVTIIFIYEKRRKPDEVLDDEDTGSAPLKSSGHHVNDKGKNVRQRNAS</sequence>
<keyword evidence="2" id="KW-1003">Cell membrane</keyword>
<dbReference type="RefSeq" id="XP_019513010.1">
    <property type="nucleotide sequence ID" value="XM_019657465.1"/>
</dbReference>
<dbReference type="InterPro" id="IPR036179">
    <property type="entry name" value="Ig-like_dom_sf"/>
</dbReference>
<dbReference type="InterPro" id="IPR003599">
    <property type="entry name" value="Ig_sub"/>
</dbReference>
<evidence type="ECO:0000313" key="17">
    <source>
        <dbReference type="Proteomes" id="UP000694851"/>
    </source>
</evidence>
<keyword evidence="6 14" id="KW-0472">Membrane</keyword>
<evidence type="ECO:0000313" key="18">
    <source>
        <dbReference type="RefSeq" id="XP_019513007.1"/>
    </source>
</evidence>
<dbReference type="Proteomes" id="UP000694851">
    <property type="component" value="Unplaced"/>
</dbReference>
<keyword evidence="8" id="KW-0675">Receptor</keyword>
<dbReference type="InterPro" id="IPR003598">
    <property type="entry name" value="Ig_sub2"/>
</dbReference>
<evidence type="ECO:0000256" key="12">
    <source>
        <dbReference type="ARBA" id="ARBA00023876"/>
    </source>
</evidence>
<dbReference type="SMART" id="SM00409">
    <property type="entry name" value="IG"/>
    <property type="match status" value="1"/>
</dbReference>
<dbReference type="PANTHER" id="PTHR46958">
    <property type="entry name" value="B-CELL RECEPTOR CD22"/>
    <property type="match status" value="1"/>
</dbReference>
<dbReference type="GeneID" id="109390655"/>
<proteinExistence type="predicted"/>
<dbReference type="GO" id="GO:0050859">
    <property type="term" value="P:negative regulation of B cell receptor signaling pathway"/>
    <property type="evidence" value="ECO:0007669"/>
    <property type="project" value="TreeGrafter"/>
</dbReference>
<dbReference type="OrthoDB" id="5970915at2759"/>
<evidence type="ECO:0000256" key="10">
    <source>
        <dbReference type="ARBA" id="ARBA00023319"/>
    </source>
</evidence>
<keyword evidence="14" id="KW-0812">Transmembrane</keyword>
<feature type="transmembrane region" description="Helical" evidence="14">
    <location>
        <begin position="208"/>
        <end position="229"/>
    </location>
</feature>
<dbReference type="GO" id="GO:0033691">
    <property type="term" value="F:sialic acid binding"/>
    <property type="evidence" value="ECO:0007669"/>
    <property type="project" value="TreeGrafter"/>
</dbReference>
<reference evidence="18 19" key="1">
    <citation type="submission" date="2025-04" db="UniProtKB">
        <authorList>
            <consortium name="RefSeq"/>
        </authorList>
    </citation>
    <scope>IDENTIFICATION</scope>
    <source>
        <tissue evidence="18 19">Muscle</tissue>
    </source>
</reference>
<keyword evidence="17" id="KW-1185">Reference proteome</keyword>
<evidence type="ECO:0000256" key="14">
    <source>
        <dbReference type="SAM" id="Phobius"/>
    </source>
</evidence>
<dbReference type="GO" id="GO:0042113">
    <property type="term" value="P:B cell activation"/>
    <property type="evidence" value="ECO:0007669"/>
    <property type="project" value="TreeGrafter"/>
</dbReference>
<feature type="domain" description="Ig-like" evidence="16">
    <location>
        <begin position="105"/>
        <end position="199"/>
    </location>
</feature>
<evidence type="ECO:0000256" key="6">
    <source>
        <dbReference type="ARBA" id="ARBA00023136"/>
    </source>
</evidence>
<evidence type="ECO:0000313" key="20">
    <source>
        <dbReference type="RefSeq" id="XP_019513010.1"/>
    </source>
</evidence>
<dbReference type="FunFam" id="2.60.40.10:FF:001329">
    <property type="entry name" value="Basigin"/>
    <property type="match status" value="1"/>
</dbReference>
<evidence type="ECO:0000256" key="8">
    <source>
        <dbReference type="ARBA" id="ARBA00023170"/>
    </source>
</evidence>
<keyword evidence="7" id="KW-1015">Disulfide bond</keyword>
<evidence type="ECO:0000256" key="2">
    <source>
        <dbReference type="ARBA" id="ARBA00022475"/>
    </source>
</evidence>
<dbReference type="GO" id="GO:0005769">
    <property type="term" value="C:early endosome"/>
    <property type="evidence" value="ECO:0007669"/>
    <property type="project" value="TreeGrafter"/>
</dbReference>
<gene>
    <name evidence="18 19 20 21" type="primary">BSG</name>
</gene>
<dbReference type="GO" id="GO:0042609">
    <property type="term" value="F:CD4 receptor binding"/>
    <property type="evidence" value="ECO:0007669"/>
    <property type="project" value="TreeGrafter"/>
</dbReference>
<dbReference type="Gene3D" id="2.60.40.10">
    <property type="entry name" value="Immunoglobulins"/>
    <property type="match status" value="2"/>
</dbReference>
<dbReference type="GO" id="GO:0005537">
    <property type="term" value="F:D-mannose binding"/>
    <property type="evidence" value="ECO:0007669"/>
    <property type="project" value="UniProtKB-KW"/>
</dbReference>
<name>A0A8B7SI35_HIPAR</name>
<dbReference type="GO" id="GO:0030888">
    <property type="term" value="P:regulation of B cell proliferation"/>
    <property type="evidence" value="ECO:0007669"/>
    <property type="project" value="TreeGrafter"/>
</dbReference>
<dbReference type="InterPro" id="IPR007110">
    <property type="entry name" value="Ig-like_dom"/>
</dbReference>
<evidence type="ECO:0000256" key="5">
    <source>
        <dbReference type="ARBA" id="ARBA00023035"/>
    </source>
</evidence>
<accession>A0A8B7SI35</accession>
<evidence type="ECO:0000256" key="9">
    <source>
        <dbReference type="ARBA" id="ARBA00023180"/>
    </source>
</evidence>
<dbReference type="CTD" id="682"/>
<dbReference type="GO" id="GO:0009897">
    <property type="term" value="C:external side of plasma membrane"/>
    <property type="evidence" value="ECO:0007669"/>
    <property type="project" value="TreeGrafter"/>
</dbReference>